<dbReference type="SUPFAM" id="SSF51905">
    <property type="entry name" value="FAD/NAD(P)-binding domain"/>
    <property type="match status" value="1"/>
</dbReference>
<keyword evidence="5" id="KW-1185">Reference proteome</keyword>
<evidence type="ECO:0000256" key="2">
    <source>
        <dbReference type="SAM" id="Phobius"/>
    </source>
</evidence>
<feature type="domain" description="FAD dependent oxidoreductase" evidence="3">
    <location>
        <begin position="6"/>
        <end position="357"/>
    </location>
</feature>
<protein>
    <submittedName>
        <fullName evidence="4">FAD-binding oxidoreductase</fullName>
    </submittedName>
</protein>
<reference evidence="4 5" key="1">
    <citation type="submission" date="2019-08" db="EMBL/GenBank/DDBJ databases">
        <title>In-depth cultivation of the pig gut microbiome towards novel bacterial diversity and tailored functional studies.</title>
        <authorList>
            <person name="Wylensek D."/>
            <person name="Hitch T.C.A."/>
            <person name="Clavel T."/>
        </authorList>
    </citation>
    <scope>NUCLEOTIDE SEQUENCE [LARGE SCALE GENOMIC DNA]</scope>
    <source>
        <strain evidence="4 5">MUC/MUC-530-WT-4D</strain>
    </source>
</reference>
<dbReference type="PANTHER" id="PTHR13847">
    <property type="entry name" value="SARCOSINE DEHYDROGENASE-RELATED"/>
    <property type="match status" value="1"/>
</dbReference>
<name>A0A6L5YSJ0_9FIRM</name>
<dbReference type="RefSeq" id="WP_154429894.1">
    <property type="nucleotide sequence ID" value="NZ_VUNI01000011.1"/>
</dbReference>
<dbReference type="GO" id="GO:0005737">
    <property type="term" value="C:cytoplasm"/>
    <property type="evidence" value="ECO:0007669"/>
    <property type="project" value="TreeGrafter"/>
</dbReference>
<dbReference type="Pfam" id="PF01266">
    <property type="entry name" value="DAO"/>
    <property type="match status" value="1"/>
</dbReference>
<evidence type="ECO:0000313" key="5">
    <source>
        <dbReference type="Proteomes" id="UP000474024"/>
    </source>
</evidence>
<keyword evidence="2" id="KW-1133">Transmembrane helix</keyword>
<proteinExistence type="predicted"/>
<sequence length="379" mass="40967">MNKTADVIIIGGGIVGCAAAYYLAKSGTKNVIVLESTKSIGHGGSCRNGGGVRQSGRDVRELPYAMYGIEHLWPTLSEELGVDVEYTQKGNLRLGKTEAHLKKLQTLADNAKKVGLGVEMVDAKEVQEICPYLSKEIIGASWCPTDGHANPLTTTLGYYKRSLELGVSYYTDAKVASLKKIRGKVRQVILIDGTVFEGEQVILAAGYESRAIARTVGVDLPMTRLIDEMFVTEMQPHMFDIMLGTAAADFYGHQAHHGSFVFGSECGYEEVTDMDDPSKLYTNSMTLSASCRAVMDYVPCLKDAKVVRSWCGWLDNAFDGVPFIGPCLDAEGLIVACGFTGHGFGTAPAVGLMLSQMVHGEKTVVDLSALAPNRFMPNK</sequence>
<keyword evidence="2" id="KW-0812">Transmembrane</keyword>
<dbReference type="GO" id="GO:0016491">
    <property type="term" value="F:oxidoreductase activity"/>
    <property type="evidence" value="ECO:0007669"/>
    <property type="project" value="UniProtKB-KW"/>
</dbReference>
<organism evidence="4 5">
    <name type="scientific">Roseburia porci</name>
    <dbReference type="NCBI Taxonomy" id="2605790"/>
    <lineage>
        <taxon>Bacteria</taxon>
        <taxon>Bacillati</taxon>
        <taxon>Bacillota</taxon>
        <taxon>Clostridia</taxon>
        <taxon>Lachnospirales</taxon>
        <taxon>Lachnospiraceae</taxon>
        <taxon>Roseburia</taxon>
    </lineage>
</organism>
<feature type="transmembrane region" description="Helical" evidence="2">
    <location>
        <begin position="7"/>
        <end position="24"/>
    </location>
</feature>
<comment type="caution">
    <text evidence="4">The sequence shown here is derived from an EMBL/GenBank/DDBJ whole genome shotgun (WGS) entry which is preliminary data.</text>
</comment>
<accession>A0A6L5YSJ0</accession>
<dbReference type="PROSITE" id="PS51257">
    <property type="entry name" value="PROKAR_LIPOPROTEIN"/>
    <property type="match status" value="1"/>
</dbReference>
<keyword evidence="1" id="KW-0560">Oxidoreductase</keyword>
<dbReference type="Proteomes" id="UP000474024">
    <property type="component" value="Unassembled WGS sequence"/>
</dbReference>
<dbReference type="Gene3D" id="3.50.50.60">
    <property type="entry name" value="FAD/NAD(P)-binding domain"/>
    <property type="match status" value="1"/>
</dbReference>
<dbReference type="Gene3D" id="3.30.9.10">
    <property type="entry name" value="D-Amino Acid Oxidase, subunit A, domain 2"/>
    <property type="match status" value="1"/>
</dbReference>
<dbReference type="PANTHER" id="PTHR13847:SF287">
    <property type="entry name" value="FAD-DEPENDENT OXIDOREDUCTASE DOMAIN-CONTAINING PROTEIN 1"/>
    <property type="match status" value="1"/>
</dbReference>
<keyword evidence="2" id="KW-0472">Membrane</keyword>
<dbReference type="InterPro" id="IPR006076">
    <property type="entry name" value="FAD-dep_OxRdtase"/>
</dbReference>
<gene>
    <name evidence="4" type="ORF">FYJ75_07780</name>
</gene>
<evidence type="ECO:0000313" key="4">
    <source>
        <dbReference type="EMBL" id="MST74929.1"/>
    </source>
</evidence>
<dbReference type="InterPro" id="IPR036188">
    <property type="entry name" value="FAD/NAD-bd_sf"/>
</dbReference>
<evidence type="ECO:0000259" key="3">
    <source>
        <dbReference type="Pfam" id="PF01266"/>
    </source>
</evidence>
<dbReference type="AlphaFoldDB" id="A0A6L5YSJ0"/>
<dbReference type="EMBL" id="VUNI01000011">
    <property type="protein sequence ID" value="MST74929.1"/>
    <property type="molecule type" value="Genomic_DNA"/>
</dbReference>
<evidence type="ECO:0000256" key="1">
    <source>
        <dbReference type="ARBA" id="ARBA00023002"/>
    </source>
</evidence>